<dbReference type="FunFam" id="3.10.310.10:FF:000001">
    <property type="entry name" value="Diaminopimelate epimerase"/>
    <property type="match status" value="1"/>
</dbReference>
<evidence type="ECO:0000256" key="1">
    <source>
        <dbReference type="ARBA" id="ARBA00005196"/>
    </source>
</evidence>
<dbReference type="PROSITE" id="PS01326">
    <property type="entry name" value="DAP_EPIMERASE"/>
    <property type="match status" value="1"/>
</dbReference>
<evidence type="ECO:0000256" key="10">
    <source>
        <dbReference type="PROSITE-ProRule" id="PRU10125"/>
    </source>
</evidence>
<dbReference type="AlphaFoldDB" id="A0A366HQ27"/>
<name>A0A366HQ27_9BACT</name>
<feature type="binding site" evidence="9">
    <location>
        <position position="182"/>
    </location>
    <ligand>
        <name>substrate</name>
    </ligand>
</feature>
<accession>A0A366HQ27</accession>
<comment type="function">
    <text evidence="9">Catalyzes the stereoinversion of LL-2,6-diaminopimelate (L,L-DAP) to meso-diaminopimelate (meso-DAP), a precursor of L-lysine and an essential component of the bacterial peptidoglycan.</text>
</comment>
<dbReference type="Pfam" id="PF01678">
    <property type="entry name" value="DAP_epimerase"/>
    <property type="match status" value="2"/>
</dbReference>
<keyword evidence="6 9" id="KW-0457">Lysine biosynthesis</keyword>
<feature type="active site" description="Proton donor" evidence="9">
    <location>
        <position position="76"/>
    </location>
</feature>
<dbReference type="GO" id="GO:0005829">
    <property type="term" value="C:cytosol"/>
    <property type="evidence" value="ECO:0007669"/>
    <property type="project" value="TreeGrafter"/>
</dbReference>
<dbReference type="Gene3D" id="3.10.310.10">
    <property type="entry name" value="Diaminopimelate Epimerase, Chain A, domain 1"/>
    <property type="match status" value="2"/>
</dbReference>
<comment type="caution">
    <text evidence="11">The sequence shown here is derived from an EMBL/GenBank/DDBJ whole genome shotgun (WGS) entry which is preliminary data.</text>
</comment>
<keyword evidence="4 9" id="KW-0963">Cytoplasm</keyword>
<evidence type="ECO:0000256" key="8">
    <source>
        <dbReference type="ARBA" id="ARBA00051712"/>
    </source>
</evidence>
<dbReference type="InterPro" id="IPR001653">
    <property type="entry name" value="DAP_epimerase_DapF"/>
</dbReference>
<comment type="pathway">
    <text evidence="1 9">Amino-acid biosynthesis; L-lysine biosynthesis via DAP pathway; DL-2,6-diaminopimelate from LL-2,6-diaminopimelate: step 1/1.</text>
</comment>
<dbReference type="InterPro" id="IPR018510">
    <property type="entry name" value="DAP_epimerase_AS"/>
</dbReference>
<feature type="active site" evidence="10">
    <location>
        <position position="76"/>
    </location>
</feature>
<gene>
    <name evidence="9" type="primary">dapF</name>
    <name evidence="11" type="ORF">DES53_104453</name>
</gene>
<dbReference type="NCBIfam" id="TIGR00652">
    <property type="entry name" value="DapF"/>
    <property type="match status" value="1"/>
</dbReference>
<proteinExistence type="inferred from homology"/>
<dbReference type="PANTHER" id="PTHR31689:SF0">
    <property type="entry name" value="DIAMINOPIMELATE EPIMERASE"/>
    <property type="match status" value="1"/>
</dbReference>
<sequence>MATTLKFWKMNGAGNDFVMLDNRTQSVHIDNETIARLCDRHRGVGADGLLLVEPATDGGDFKMRYHNADGGEAEMCGNGARCFARYVNRLHEDKLGGLKFETLAGMISADYLGDQVRINMSAPHSLKLNQTLPVEGIELSVHSVNTGVPHAVVFVEDLEHTNVRGLGAGLRYHTAFAPKGTNANFVKITGPNSISIRTYERGVEDETLACGTGMVACALIAHELHGFTSPVSVLVRGGDTLQIGFQKTADGYQNVTLHGPADFVFEGTVEV</sequence>
<keyword evidence="7 9" id="KW-0413">Isomerase</keyword>
<comment type="catalytic activity">
    <reaction evidence="8 9">
        <text>(2S,6S)-2,6-diaminopimelate = meso-2,6-diaminopimelate</text>
        <dbReference type="Rhea" id="RHEA:15393"/>
        <dbReference type="ChEBI" id="CHEBI:57609"/>
        <dbReference type="ChEBI" id="CHEBI:57791"/>
        <dbReference type="EC" id="5.1.1.7"/>
    </reaction>
</comment>
<dbReference type="HAMAP" id="MF_00197">
    <property type="entry name" value="DAP_epimerase"/>
    <property type="match status" value="1"/>
</dbReference>
<feature type="site" description="Could be important to modulate the pK values of the two catalytic cysteine residues" evidence="9">
    <location>
        <position position="150"/>
    </location>
</feature>
<feature type="binding site" evidence="9">
    <location>
        <begin position="211"/>
        <end position="212"/>
    </location>
    <ligand>
        <name>substrate</name>
    </ligand>
</feature>
<organism evidence="11 12">
    <name type="scientific">Roseimicrobium gellanilyticum</name>
    <dbReference type="NCBI Taxonomy" id="748857"/>
    <lineage>
        <taxon>Bacteria</taxon>
        <taxon>Pseudomonadati</taxon>
        <taxon>Verrucomicrobiota</taxon>
        <taxon>Verrucomicrobiia</taxon>
        <taxon>Verrucomicrobiales</taxon>
        <taxon>Verrucomicrobiaceae</taxon>
        <taxon>Roseimicrobium</taxon>
    </lineage>
</organism>
<evidence type="ECO:0000313" key="12">
    <source>
        <dbReference type="Proteomes" id="UP000253426"/>
    </source>
</evidence>
<protein>
    <recommendedName>
        <fullName evidence="3 9">Diaminopimelate epimerase</fullName>
        <shortName evidence="9">DAP epimerase</shortName>
        <ecNumber evidence="3 9">5.1.1.7</ecNumber>
    </recommendedName>
    <alternativeName>
        <fullName evidence="9">PLP-independent amino acid racemase</fullName>
    </alternativeName>
</protein>
<comment type="caution">
    <text evidence="9">Lacks conserved residue(s) required for the propagation of feature annotation.</text>
</comment>
<evidence type="ECO:0000256" key="5">
    <source>
        <dbReference type="ARBA" id="ARBA00022605"/>
    </source>
</evidence>
<dbReference type="GO" id="GO:0008837">
    <property type="term" value="F:diaminopimelate epimerase activity"/>
    <property type="evidence" value="ECO:0007669"/>
    <property type="project" value="UniProtKB-UniRule"/>
</dbReference>
<dbReference type="OrthoDB" id="9805408at2"/>
<dbReference type="RefSeq" id="WP_113959016.1">
    <property type="nucleotide sequence ID" value="NZ_QNRR01000004.1"/>
</dbReference>
<comment type="similarity">
    <text evidence="2 9">Belongs to the diaminopimelate epimerase family.</text>
</comment>
<feature type="binding site" evidence="9">
    <location>
        <position position="15"/>
    </location>
    <ligand>
        <name>substrate</name>
    </ligand>
</feature>
<dbReference type="PANTHER" id="PTHR31689">
    <property type="entry name" value="DIAMINOPIMELATE EPIMERASE, CHLOROPLASTIC"/>
    <property type="match status" value="1"/>
</dbReference>
<feature type="binding site" evidence="9">
    <location>
        <position position="67"/>
    </location>
    <ligand>
        <name>substrate</name>
    </ligand>
</feature>
<dbReference type="SUPFAM" id="SSF54506">
    <property type="entry name" value="Diaminopimelate epimerase-like"/>
    <property type="match status" value="2"/>
</dbReference>
<keyword evidence="12" id="KW-1185">Reference proteome</keyword>
<evidence type="ECO:0000256" key="2">
    <source>
        <dbReference type="ARBA" id="ARBA00010219"/>
    </source>
</evidence>
<dbReference type="UniPathway" id="UPA00034">
    <property type="reaction ID" value="UER00025"/>
</dbReference>
<evidence type="ECO:0000256" key="9">
    <source>
        <dbReference type="HAMAP-Rule" id="MF_00197"/>
    </source>
</evidence>
<evidence type="ECO:0000313" key="11">
    <source>
        <dbReference type="EMBL" id="RBP44631.1"/>
    </source>
</evidence>
<feature type="binding site" evidence="9">
    <location>
        <begin position="77"/>
        <end position="78"/>
    </location>
    <ligand>
        <name>substrate</name>
    </ligand>
</feature>
<evidence type="ECO:0000256" key="3">
    <source>
        <dbReference type="ARBA" id="ARBA00013080"/>
    </source>
</evidence>
<evidence type="ECO:0000256" key="4">
    <source>
        <dbReference type="ARBA" id="ARBA00022490"/>
    </source>
</evidence>
<keyword evidence="5 9" id="KW-0028">Amino-acid biosynthesis</keyword>
<dbReference type="EMBL" id="QNRR01000004">
    <property type="protein sequence ID" value="RBP44631.1"/>
    <property type="molecule type" value="Genomic_DNA"/>
</dbReference>
<evidence type="ECO:0000256" key="6">
    <source>
        <dbReference type="ARBA" id="ARBA00023154"/>
    </source>
</evidence>
<dbReference type="GO" id="GO:0009089">
    <property type="term" value="P:lysine biosynthetic process via diaminopimelate"/>
    <property type="evidence" value="ECO:0007669"/>
    <property type="project" value="UniProtKB-UniRule"/>
</dbReference>
<comment type="subcellular location">
    <subcellularLocation>
        <location evidence="9">Cytoplasm</location>
    </subcellularLocation>
</comment>
<dbReference type="EC" id="5.1.1.7" evidence="3 9"/>
<reference evidence="11 12" key="1">
    <citation type="submission" date="2018-06" db="EMBL/GenBank/DDBJ databases">
        <title>Genomic Encyclopedia of Type Strains, Phase IV (KMG-IV): sequencing the most valuable type-strain genomes for metagenomic binning, comparative biology and taxonomic classification.</title>
        <authorList>
            <person name="Goeker M."/>
        </authorList>
    </citation>
    <scope>NUCLEOTIDE SEQUENCE [LARGE SCALE GENOMIC DNA]</scope>
    <source>
        <strain evidence="11 12">DSM 25532</strain>
    </source>
</reference>
<dbReference type="Proteomes" id="UP000253426">
    <property type="component" value="Unassembled WGS sequence"/>
</dbReference>
<evidence type="ECO:0000256" key="7">
    <source>
        <dbReference type="ARBA" id="ARBA00023235"/>
    </source>
</evidence>
<feature type="binding site" evidence="9">
    <location>
        <begin position="200"/>
        <end position="201"/>
    </location>
    <ligand>
        <name>substrate</name>
    </ligand>
</feature>
<feature type="active site" description="Proton acceptor" evidence="9">
    <location>
        <position position="210"/>
    </location>
</feature>
<comment type="subunit">
    <text evidence="9">Homodimer.</text>
</comment>
<feature type="site" description="Could be important to modulate the pK values of the two catalytic cysteine residues" evidence="9">
    <location>
        <position position="200"/>
    </location>
</feature>